<keyword evidence="1" id="KW-0472">Membrane</keyword>
<dbReference type="EMBL" id="GBXM01047864">
    <property type="protein sequence ID" value="JAH60713.1"/>
    <property type="molecule type" value="Transcribed_RNA"/>
</dbReference>
<protein>
    <submittedName>
        <fullName evidence="2">Uncharacterized protein</fullName>
    </submittedName>
</protein>
<reference evidence="2" key="2">
    <citation type="journal article" date="2015" name="Fish Shellfish Immunol.">
        <title>Early steps in the European eel (Anguilla anguilla)-Vibrio vulnificus interaction in the gills: Role of the RtxA13 toxin.</title>
        <authorList>
            <person name="Callol A."/>
            <person name="Pajuelo D."/>
            <person name="Ebbesson L."/>
            <person name="Teles M."/>
            <person name="MacKenzie S."/>
            <person name="Amaro C."/>
        </authorList>
    </citation>
    <scope>NUCLEOTIDE SEQUENCE</scope>
</reference>
<accession>A0A0E9U6X3</accession>
<name>A0A0E9U6X3_ANGAN</name>
<sequence length="44" mass="5081">MSERQKLFHSMNFTAAKTTVFELLPFFGCLVFGFSLYFLKALAK</sequence>
<proteinExistence type="predicted"/>
<evidence type="ECO:0000256" key="1">
    <source>
        <dbReference type="SAM" id="Phobius"/>
    </source>
</evidence>
<feature type="transmembrane region" description="Helical" evidence="1">
    <location>
        <begin position="20"/>
        <end position="39"/>
    </location>
</feature>
<evidence type="ECO:0000313" key="2">
    <source>
        <dbReference type="EMBL" id="JAH60713.1"/>
    </source>
</evidence>
<dbReference type="AlphaFoldDB" id="A0A0E9U6X3"/>
<organism evidence="2">
    <name type="scientific">Anguilla anguilla</name>
    <name type="common">European freshwater eel</name>
    <name type="synonym">Muraena anguilla</name>
    <dbReference type="NCBI Taxonomy" id="7936"/>
    <lineage>
        <taxon>Eukaryota</taxon>
        <taxon>Metazoa</taxon>
        <taxon>Chordata</taxon>
        <taxon>Craniata</taxon>
        <taxon>Vertebrata</taxon>
        <taxon>Euteleostomi</taxon>
        <taxon>Actinopterygii</taxon>
        <taxon>Neopterygii</taxon>
        <taxon>Teleostei</taxon>
        <taxon>Anguilliformes</taxon>
        <taxon>Anguillidae</taxon>
        <taxon>Anguilla</taxon>
    </lineage>
</organism>
<keyword evidence="1" id="KW-1133">Transmembrane helix</keyword>
<reference evidence="2" key="1">
    <citation type="submission" date="2014-11" db="EMBL/GenBank/DDBJ databases">
        <authorList>
            <person name="Amaro Gonzalez C."/>
        </authorList>
    </citation>
    <scope>NUCLEOTIDE SEQUENCE</scope>
</reference>
<keyword evidence="1" id="KW-0812">Transmembrane</keyword>